<dbReference type="PANTHER" id="PTHR30036:SF1">
    <property type="entry name" value="D-XYLOSE-BINDING PERIPLASMIC PROTEIN"/>
    <property type="match status" value="1"/>
</dbReference>
<dbReference type="InterPro" id="IPR025997">
    <property type="entry name" value="SBP_2_dom"/>
</dbReference>
<evidence type="ECO:0000313" key="5">
    <source>
        <dbReference type="EMBL" id="UXY23036.1"/>
    </source>
</evidence>
<dbReference type="InterPro" id="IPR028082">
    <property type="entry name" value="Peripla_BP_I"/>
</dbReference>
<name>A0ABY6EB55_9ACTN</name>
<proteinExistence type="predicted"/>
<dbReference type="EMBL" id="CP106793">
    <property type="protein sequence ID" value="UXY23036.1"/>
    <property type="molecule type" value="Genomic_DNA"/>
</dbReference>
<dbReference type="RefSeq" id="WP_263233153.1">
    <property type="nucleotide sequence ID" value="NZ_CP106793.1"/>
</dbReference>
<comment type="subcellular location">
    <subcellularLocation>
        <location evidence="1">Cell envelope</location>
    </subcellularLocation>
</comment>
<evidence type="ECO:0000313" key="6">
    <source>
        <dbReference type="Proteomes" id="UP001061298"/>
    </source>
</evidence>
<reference evidence="5" key="1">
    <citation type="submission" date="2022-10" db="EMBL/GenBank/DDBJ databases">
        <authorList>
            <person name="Mo P."/>
        </authorList>
    </citation>
    <scope>NUCLEOTIDE SEQUENCE</scope>
    <source>
        <strain evidence="5">HUAS 13-4</strain>
    </source>
</reference>
<dbReference type="Gene3D" id="3.40.50.2300">
    <property type="match status" value="2"/>
</dbReference>
<organism evidence="5 6">
    <name type="scientific">Streptomyces cynarae</name>
    <dbReference type="NCBI Taxonomy" id="2981134"/>
    <lineage>
        <taxon>Bacteria</taxon>
        <taxon>Bacillati</taxon>
        <taxon>Actinomycetota</taxon>
        <taxon>Actinomycetes</taxon>
        <taxon>Kitasatosporales</taxon>
        <taxon>Streptomycetaceae</taxon>
        <taxon>Streptomyces</taxon>
    </lineage>
</organism>
<protein>
    <submittedName>
        <fullName evidence="5">Substrate-binding domain-containing protein</fullName>
    </submittedName>
</protein>
<feature type="signal peptide" evidence="3">
    <location>
        <begin position="1"/>
        <end position="22"/>
    </location>
</feature>
<dbReference type="SUPFAM" id="SSF53822">
    <property type="entry name" value="Periplasmic binding protein-like I"/>
    <property type="match status" value="1"/>
</dbReference>
<evidence type="ECO:0000256" key="1">
    <source>
        <dbReference type="ARBA" id="ARBA00004196"/>
    </source>
</evidence>
<sequence length="364" mass="37834">MKTCIRNAVLTVTAVSVSVALAACGQSGESAVGGGNGGPSIGLLVPDAVTPRWETNDRPLLEKKIKELCGDCTVVHANARGDVATQQQQVDSMITRGVDALVLVAVDARALSSAVGKAEEAGIPVIAYDRLSEGPISGYVSFNGQEVGRLQGRALLQAMHERGHGDEIVMINGDPTDPNAVAFKEGALSVLRGKVKIGKMFDTPMWRSDLANMNMSGAIADLGADHINGVYSANDALASGIISSLRANKISPLPPVTGQDADLGGVRRIVDGEQYMTVWKPFQPEAAAGAAMAVAAARGENLDRMATGKVSNRSEKAVPAVLLTPVAVTADNIKDTLVKGGVYTIQQICIPRLRAACDKAGLTG</sequence>
<feature type="domain" description="Periplasmic binding protein" evidence="4">
    <location>
        <begin position="41"/>
        <end position="300"/>
    </location>
</feature>
<dbReference type="Proteomes" id="UP001061298">
    <property type="component" value="Chromosome"/>
</dbReference>
<dbReference type="Pfam" id="PF13407">
    <property type="entry name" value="Peripla_BP_4"/>
    <property type="match status" value="1"/>
</dbReference>
<feature type="chain" id="PRO_5047430068" evidence="3">
    <location>
        <begin position="23"/>
        <end position="364"/>
    </location>
</feature>
<dbReference type="PANTHER" id="PTHR30036">
    <property type="entry name" value="D-XYLOSE-BINDING PERIPLASMIC PROTEIN"/>
    <property type="match status" value="1"/>
</dbReference>
<keyword evidence="6" id="KW-1185">Reference proteome</keyword>
<dbReference type="InterPro" id="IPR050555">
    <property type="entry name" value="Bact_Solute-Bind_Prot2"/>
</dbReference>
<evidence type="ECO:0000256" key="3">
    <source>
        <dbReference type="SAM" id="SignalP"/>
    </source>
</evidence>
<dbReference type="PROSITE" id="PS51257">
    <property type="entry name" value="PROKAR_LIPOPROTEIN"/>
    <property type="match status" value="1"/>
</dbReference>
<gene>
    <name evidence="5" type="ORF">N8I84_33300</name>
</gene>
<keyword evidence="2 3" id="KW-0732">Signal</keyword>
<evidence type="ECO:0000256" key="2">
    <source>
        <dbReference type="ARBA" id="ARBA00022729"/>
    </source>
</evidence>
<accession>A0ABY6EB55</accession>
<evidence type="ECO:0000259" key="4">
    <source>
        <dbReference type="Pfam" id="PF13407"/>
    </source>
</evidence>